<evidence type="ECO:0000313" key="1">
    <source>
        <dbReference type="EMBL" id="KIX91457.1"/>
    </source>
</evidence>
<dbReference type="Pfam" id="PF07768">
    <property type="entry name" value="PVL_ORF50"/>
    <property type="match status" value="1"/>
</dbReference>
<evidence type="ECO:0000313" key="3">
    <source>
        <dbReference type="Proteomes" id="UP000032366"/>
    </source>
</evidence>
<keyword evidence="3" id="KW-1185">Reference proteome</keyword>
<proteinExistence type="predicted"/>
<dbReference type="OrthoDB" id="2414129at2"/>
<dbReference type="Proteomes" id="UP000032366">
    <property type="component" value="Unassembled WGS sequence"/>
</dbReference>
<gene>
    <name evidence="2" type="ORF">NCTC13832_00697</name>
    <name evidence="1" type="ORF">TP70_02260</name>
</gene>
<dbReference type="STRING" id="569857.TP70_02260"/>
<dbReference type="InterPro" id="IPR011688">
    <property type="entry name" value="PVL_Orf50"/>
</dbReference>
<dbReference type="Proteomes" id="UP000254100">
    <property type="component" value="Unassembled WGS sequence"/>
</dbReference>
<protein>
    <submittedName>
        <fullName evidence="2">Putative phage leukocidin protein</fullName>
    </submittedName>
</protein>
<accession>A0A0D6XS92</accession>
<sequence length="232" mass="26606">MLDLPRIPKDRSRKYEYKGQKVSLNQMAKYTGFEPATIRQRLRNGSNVSDILKSKKSLKLNLTEEQIKKKVSKSLTEKIIEERVLNGWDLDLAVELSPLFVGPVDNIVYKTTTGGIDIEVPYEKILELEKFGVSAKAISIRVGRGQSLEEALNPQLEGDEVDGIDYERLDDLNRDVTKAALRRYRAEKRRKSKPHLDTVPQKHKISDYGRYLMSRPAIARQKTDLYGNVQFI</sequence>
<name>A0A0D6XS92_9STAP</name>
<evidence type="ECO:0000313" key="4">
    <source>
        <dbReference type="Proteomes" id="UP000254100"/>
    </source>
</evidence>
<organism evidence="2 4">
    <name type="scientific">Staphylococcus microti</name>
    <dbReference type="NCBI Taxonomy" id="569857"/>
    <lineage>
        <taxon>Bacteria</taxon>
        <taxon>Bacillati</taxon>
        <taxon>Bacillota</taxon>
        <taxon>Bacilli</taxon>
        <taxon>Bacillales</taxon>
        <taxon>Staphylococcaceae</taxon>
        <taxon>Staphylococcus</taxon>
    </lineage>
</organism>
<evidence type="ECO:0000313" key="2">
    <source>
        <dbReference type="EMBL" id="SUM57032.1"/>
    </source>
</evidence>
<reference evidence="1 3" key="1">
    <citation type="submission" date="2015-01" db="EMBL/GenBank/DDBJ databases">
        <authorList>
            <person name="Guo J."/>
        </authorList>
    </citation>
    <scope>NUCLEOTIDE SEQUENCE [LARGE SCALE GENOMIC DNA]</scope>
    <source>
        <strain evidence="1 3">DSM 22147</strain>
    </source>
</reference>
<reference evidence="2 4" key="2">
    <citation type="submission" date="2018-06" db="EMBL/GenBank/DDBJ databases">
        <authorList>
            <consortium name="Pathogen Informatics"/>
            <person name="Doyle S."/>
        </authorList>
    </citation>
    <scope>NUCLEOTIDE SEQUENCE [LARGE SCALE GENOMIC DNA]</scope>
    <source>
        <strain evidence="2 4">NCTC13832</strain>
    </source>
</reference>
<dbReference type="EMBL" id="UHDT01000001">
    <property type="protein sequence ID" value="SUM57032.1"/>
    <property type="molecule type" value="Genomic_DNA"/>
</dbReference>
<dbReference type="EMBL" id="JXWY01000013">
    <property type="protein sequence ID" value="KIX91457.1"/>
    <property type="molecule type" value="Genomic_DNA"/>
</dbReference>
<dbReference type="AlphaFoldDB" id="A0A0D6XS92"/>
<dbReference type="RefSeq" id="WP_044359039.1">
    <property type="nucleotide sequence ID" value="NZ_JXWY01000013.1"/>
</dbReference>